<feature type="region of interest" description="Disordered" evidence="1">
    <location>
        <begin position="1"/>
        <end position="22"/>
    </location>
</feature>
<feature type="compositionally biased region" description="Low complexity" evidence="1">
    <location>
        <begin position="11"/>
        <end position="22"/>
    </location>
</feature>
<evidence type="ECO:0000256" key="1">
    <source>
        <dbReference type="SAM" id="MobiDB-lite"/>
    </source>
</evidence>
<keyword evidence="3" id="KW-1185">Reference proteome</keyword>
<dbReference type="EMBL" id="ADMC01000014">
    <property type="protein sequence ID" value="EHP49376.1"/>
    <property type="molecule type" value="Genomic_DNA"/>
</dbReference>
<evidence type="ECO:0000313" key="3">
    <source>
        <dbReference type="Proteomes" id="UP000004892"/>
    </source>
</evidence>
<accession>H1DF58</accession>
<dbReference type="HOGENOM" id="CLU_2808200_0_0_10"/>
<name>H1DF58_9BACT</name>
<comment type="caution">
    <text evidence="2">The sequence shown here is derived from an EMBL/GenBank/DDBJ whole genome shotgun (WGS) entry which is preliminary data.</text>
</comment>
<evidence type="ECO:0000313" key="2">
    <source>
        <dbReference type="EMBL" id="EHP49376.1"/>
    </source>
</evidence>
<proteinExistence type="predicted"/>
<reference evidence="2 3" key="1">
    <citation type="submission" date="2012-01" db="EMBL/GenBank/DDBJ databases">
        <title>The Genome Sequence of Odoribacter laneus YIT 12061.</title>
        <authorList>
            <consortium name="The Broad Institute Genome Sequencing Platform"/>
            <person name="Earl A."/>
            <person name="Ward D."/>
            <person name="Feldgarden M."/>
            <person name="Gevers D."/>
            <person name="Morotomi M."/>
            <person name="Young S.K."/>
            <person name="Zeng Q."/>
            <person name="Gargeya S."/>
            <person name="Fitzgerald M."/>
            <person name="Haas B."/>
            <person name="Abouelleil A."/>
            <person name="Alvarado L."/>
            <person name="Arachchi H.M."/>
            <person name="Berlin A."/>
            <person name="Chapman S.B."/>
            <person name="Gearin G."/>
            <person name="Goldberg J."/>
            <person name="Griggs A."/>
            <person name="Gujja S."/>
            <person name="Hansen M."/>
            <person name="Heiman D."/>
            <person name="Howarth C."/>
            <person name="Larimer J."/>
            <person name="Lui A."/>
            <person name="MacDonald P.J.P."/>
            <person name="McCowen C."/>
            <person name="Montmayeur A."/>
            <person name="Murphy C."/>
            <person name="Neiman D."/>
            <person name="Pearson M."/>
            <person name="Priest M."/>
            <person name="Roberts A."/>
            <person name="Saif S."/>
            <person name="Shea T."/>
            <person name="Sisk P."/>
            <person name="Stolte C."/>
            <person name="Sykes S."/>
            <person name="Wortman J."/>
            <person name="Nusbaum C."/>
            <person name="Birren B."/>
        </authorList>
    </citation>
    <scope>NUCLEOTIDE SEQUENCE [LARGE SCALE GENOMIC DNA]</scope>
    <source>
        <strain evidence="2 3">YIT 12061</strain>
    </source>
</reference>
<sequence>MSLKAGRSLLNNTNEGKNFNTNEFNSQIRCKGRIIIENKKIFASLLTKFYRANILLGSRSGKRHVPD</sequence>
<dbReference type="Proteomes" id="UP000004892">
    <property type="component" value="Unassembled WGS sequence"/>
</dbReference>
<organism evidence="2 3">
    <name type="scientific">Odoribacter laneus YIT 12061</name>
    <dbReference type="NCBI Taxonomy" id="742817"/>
    <lineage>
        <taxon>Bacteria</taxon>
        <taxon>Pseudomonadati</taxon>
        <taxon>Bacteroidota</taxon>
        <taxon>Bacteroidia</taxon>
        <taxon>Bacteroidales</taxon>
        <taxon>Odoribacteraceae</taxon>
        <taxon>Odoribacter</taxon>
    </lineage>
</organism>
<gene>
    <name evidence="2" type="ORF">HMPREF9449_00894</name>
</gene>
<protein>
    <submittedName>
        <fullName evidence="2">Uncharacterized protein</fullName>
    </submittedName>
</protein>
<dbReference type="AlphaFoldDB" id="H1DF58"/>